<proteinExistence type="predicted"/>
<reference evidence="2" key="1">
    <citation type="submission" date="2024-04" db="EMBL/GenBank/DDBJ databases">
        <authorList>
            <consortium name="Molecular Ecology Group"/>
        </authorList>
    </citation>
    <scope>NUCLEOTIDE SEQUENCE</scope>
</reference>
<evidence type="ECO:0000313" key="2">
    <source>
        <dbReference type="EMBL" id="CAL1688140.1"/>
    </source>
</evidence>
<evidence type="ECO:0000256" key="1">
    <source>
        <dbReference type="SAM" id="MobiDB-lite"/>
    </source>
</evidence>
<accession>A0AAV2PAJ9</accession>
<dbReference type="Proteomes" id="UP001497644">
    <property type="component" value="Chromosome 8"/>
</dbReference>
<sequence length="75" mass="8410">MESTCLVRNDTGIDHRVPPKRKTLNESMGESRLDSARAGYNVPERWNGHLIVPGSSNGVRQVPATLHVRWRMPSS</sequence>
<gene>
    <name evidence="2" type="ORF">LPLAT_LOCUS13265</name>
</gene>
<dbReference type="AlphaFoldDB" id="A0AAV2PAJ9"/>
<dbReference type="EMBL" id="OZ034831">
    <property type="protein sequence ID" value="CAL1688140.1"/>
    <property type="molecule type" value="Genomic_DNA"/>
</dbReference>
<keyword evidence="3" id="KW-1185">Reference proteome</keyword>
<feature type="region of interest" description="Disordered" evidence="1">
    <location>
        <begin position="1"/>
        <end position="32"/>
    </location>
</feature>
<protein>
    <submittedName>
        <fullName evidence="2">Uncharacterized protein</fullName>
    </submittedName>
</protein>
<name>A0AAV2PAJ9_9HYME</name>
<organism evidence="2 3">
    <name type="scientific">Lasius platythorax</name>
    <dbReference type="NCBI Taxonomy" id="488582"/>
    <lineage>
        <taxon>Eukaryota</taxon>
        <taxon>Metazoa</taxon>
        <taxon>Ecdysozoa</taxon>
        <taxon>Arthropoda</taxon>
        <taxon>Hexapoda</taxon>
        <taxon>Insecta</taxon>
        <taxon>Pterygota</taxon>
        <taxon>Neoptera</taxon>
        <taxon>Endopterygota</taxon>
        <taxon>Hymenoptera</taxon>
        <taxon>Apocrita</taxon>
        <taxon>Aculeata</taxon>
        <taxon>Formicoidea</taxon>
        <taxon>Formicidae</taxon>
        <taxon>Formicinae</taxon>
        <taxon>Lasius</taxon>
        <taxon>Lasius</taxon>
    </lineage>
</organism>
<evidence type="ECO:0000313" key="3">
    <source>
        <dbReference type="Proteomes" id="UP001497644"/>
    </source>
</evidence>